<dbReference type="GO" id="GO:0009395">
    <property type="term" value="P:phospholipid catabolic process"/>
    <property type="evidence" value="ECO:0007669"/>
    <property type="project" value="UniProtKB-ARBA"/>
</dbReference>
<dbReference type="Proteomes" id="UP000595140">
    <property type="component" value="Unassembled WGS sequence"/>
</dbReference>
<dbReference type="Gene3D" id="1.50.10.130">
    <property type="entry name" value="Terpene synthase, N-terminal domain"/>
    <property type="match status" value="1"/>
</dbReference>
<comment type="cofactor">
    <cofactor evidence="1">
        <name>Mg(2+)</name>
        <dbReference type="ChEBI" id="CHEBI:18420"/>
    </cofactor>
</comment>
<feature type="domain" description="Terpene synthase metal-binding" evidence="5">
    <location>
        <begin position="582"/>
        <end position="699"/>
    </location>
</feature>
<gene>
    <name evidence="6" type="ORF">CCAM_LOCUS27976</name>
</gene>
<dbReference type="InterPro" id="IPR050148">
    <property type="entry name" value="Terpene_synthase-like"/>
</dbReference>
<dbReference type="GO" id="GO:0010333">
    <property type="term" value="F:terpene synthase activity"/>
    <property type="evidence" value="ECO:0007669"/>
    <property type="project" value="InterPro"/>
</dbReference>
<evidence type="ECO:0000259" key="4">
    <source>
        <dbReference type="Pfam" id="PF01397"/>
    </source>
</evidence>
<dbReference type="Gene3D" id="1.50.10.160">
    <property type="match status" value="1"/>
</dbReference>
<dbReference type="FunFam" id="1.50.10.130:FF:000002">
    <property type="entry name" value="Ent-copalyl diphosphate synthase, chloroplastic"/>
    <property type="match status" value="1"/>
</dbReference>
<dbReference type="GO" id="GO:0009686">
    <property type="term" value="P:gibberellin biosynthetic process"/>
    <property type="evidence" value="ECO:0007669"/>
    <property type="project" value="TreeGrafter"/>
</dbReference>
<evidence type="ECO:0000256" key="3">
    <source>
        <dbReference type="ARBA" id="ARBA00022842"/>
    </source>
</evidence>
<dbReference type="SFLD" id="SFLDG01605">
    <property type="entry name" value="Terpene_Cyclase_Like_1_N-term"/>
    <property type="match status" value="1"/>
</dbReference>
<evidence type="ECO:0000313" key="7">
    <source>
        <dbReference type="Proteomes" id="UP000595140"/>
    </source>
</evidence>
<dbReference type="InterPro" id="IPR036965">
    <property type="entry name" value="Terpene_synth_N_sf"/>
</dbReference>
<dbReference type="InterPro" id="IPR008949">
    <property type="entry name" value="Isoprenoid_synthase_dom_sf"/>
</dbReference>
<dbReference type="GO" id="GO:0016115">
    <property type="term" value="P:terpenoid catabolic process"/>
    <property type="evidence" value="ECO:0007669"/>
    <property type="project" value="UniProtKB-ARBA"/>
</dbReference>
<evidence type="ECO:0008006" key="8">
    <source>
        <dbReference type="Google" id="ProtNLM"/>
    </source>
</evidence>
<organism evidence="6 7">
    <name type="scientific">Cuscuta campestris</name>
    <dbReference type="NCBI Taxonomy" id="132261"/>
    <lineage>
        <taxon>Eukaryota</taxon>
        <taxon>Viridiplantae</taxon>
        <taxon>Streptophyta</taxon>
        <taxon>Embryophyta</taxon>
        <taxon>Tracheophyta</taxon>
        <taxon>Spermatophyta</taxon>
        <taxon>Magnoliopsida</taxon>
        <taxon>eudicotyledons</taxon>
        <taxon>Gunneridae</taxon>
        <taxon>Pentapetalae</taxon>
        <taxon>asterids</taxon>
        <taxon>lamiids</taxon>
        <taxon>Solanales</taxon>
        <taxon>Convolvulaceae</taxon>
        <taxon>Cuscuteae</taxon>
        <taxon>Cuscuta</taxon>
        <taxon>Cuscuta subgen. Grammica</taxon>
        <taxon>Cuscuta sect. Cleistogrammica</taxon>
    </lineage>
</organism>
<sequence>MSSSSSFSSPLRHYCCSSSPRSPLPKLYLINGDQQGFTPRLQQHCKAIRKPRTQEVVVLQNGLTAGGGGRGRLEVDELPRLQEEDHGSFLENHTHHHEAAMKEIKGRVEVVRSKLRTMGDGEITVSAYDTAWVALVKDDVVAGGRGDRPQFPSALEWIAGNQLADGSWGDGDIFLAHDRVLNTLACVIALKSWNVCPLHVQKGMMFLRENMRKVEEEDGEHMPIGFEVAFPSLMAMAKKLGIHLPHHDHDHDHHHDSRPLFQNIYAHRKLKLTKIPKEVMHQVPTTLLHSLEGMEGVVEIDLDWEKLLPLQCHDGSFLFSPASTAFALIHTKDPNCLRYLSNAVRQFHGGVPNVYPVDLFERIWVVDRLQRLGISRFFKPEIADCIAYVQRYWSDERGICWARNTRVEDIDDTAMAFRLLRLHGYPVSPEVFKNFKKGREFVCFAGQTNQAVTGMYNLYRASQVRFPGEEILEDAMEFSSLFLQHKRASNQLLDKWIITKDLPGEVGYALDLPWYASLPRLETRFFLEQYGGEEDVWIGKTLYRMPLVSNNLYLELGKLDYNNCQAVHQQEWKSIQKWSEDCKLGVSKRSLLLGFYLAMASIFEPERSKERLAWAKTAALAAAIRAEFCLDHHHHHKRAFTREFTNATSRASSRHTTREQTLVGALNETLNQLSRDALLTHGRDVRPYLRRAWEKWLLAWEKDDGEGEAELVVRTLNAFNGQGTLEELWFSHPRYQQLMEITNRVCHGLSLYRHAQSYEREADERPQERMTKAEVEREMQSLVKIVLTDDDDEEEEEEEEEDLISPEVKQTFLTVTKAFYYAAFCNPGTIDSHIAKVLFQRVL</sequence>
<dbReference type="InterPro" id="IPR005630">
    <property type="entry name" value="Terpene_synthase_metal-bd"/>
</dbReference>
<evidence type="ECO:0000256" key="2">
    <source>
        <dbReference type="ARBA" id="ARBA00022723"/>
    </source>
</evidence>
<reference evidence="6 7" key="1">
    <citation type="submission" date="2018-04" db="EMBL/GenBank/DDBJ databases">
        <authorList>
            <person name="Vogel A."/>
        </authorList>
    </citation>
    <scope>NUCLEOTIDE SEQUENCE [LARGE SCALE GENOMIC DNA]</scope>
</reference>
<dbReference type="EMBL" id="OOIL02003144">
    <property type="protein sequence ID" value="VFQ86200.1"/>
    <property type="molecule type" value="Genomic_DNA"/>
</dbReference>
<dbReference type="GO" id="GO:0000287">
    <property type="term" value="F:magnesium ion binding"/>
    <property type="evidence" value="ECO:0007669"/>
    <property type="project" value="InterPro"/>
</dbReference>
<dbReference type="PANTHER" id="PTHR31739">
    <property type="entry name" value="ENT-COPALYL DIPHOSPHATE SYNTHASE, CHLOROPLASTIC"/>
    <property type="match status" value="1"/>
</dbReference>
<evidence type="ECO:0000256" key="1">
    <source>
        <dbReference type="ARBA" id="ARBA00001946"/>
    </source>
</evidence>
<dbReference type="Pfam" id="PF01397">
    <property type="entry name" value="Terpene_synth"/>
    <property type="match status" value="1"/>
</dbReference>
<dbReference type="InterPro" id="IPR001906">
    <property type="entry name" value="Terpene_synth_N"/>
</dbReference>
<dbReference type="AlphaFoldDB" id="A0A484MBQ3"/>
<accession>A0A484MBQ3</accession>
<keyword evidence="7" id="KW-1185">Reference proteome</keyword>
<evidence type="ECO:0000313" key="6">
    <source>
        <dbReference type="EMBL" id="VFQ86200.1"/>
    </source>
</evidence>
<dbReference type="Gene3D" id="1.10.600.10">
    <property type="entry name" value="Farnesyl Diphosphate Synthase"/>
    <property type="match status" value="1"/>
</dbReference>
<dbReference type="OrthoDB" id="2343925at2759"/>
<dbReference type="SUPFAM" id="SSF48576">
    <property type="entry name" value="Terpenoid synthases"/>
    <property type="match status" value="1"/>
</dbReference>
<dbReference type="SUPFAM" id="SSF48239">
    <property type="entry name" value="Terpenoid cyclases/Protein prenyltransferases"/>
    <property type="match status" value="2"/>
</dbReference>
<dbReference type="InterPro" id="IPR008930">
    <property type="entry name" value="Terpenoid_cyclase/PrenylTrfase"/>
</dbReference>
<dbReference type="Pfam" id="PF03936">
    <property type="entry name" value="Terpene_synth_C"/>
    <property type="match status" value="1"/>
</dbReference>
<evidence type="ECO:0000259" key="5">
    <source>
        <dbReference type="Pfam" id="PF03936"/>
    </source>
</evidence>
<keyword evidence="3" id="KW-0460">Magnesium</keyword>
<protein>
    <recommendedName>
        <fullName evidence="8">Terpene synthase N-terminal domain-containing protein</fullName>
    </recommendedName>
</protein>
<dbReference type="PANTHER" id="PTHR31739:SF4">
    <property type="entry name" value="ENT-COPALYL DIPHOSPHATE SYNTHASE, CHLOROPLASTIC"/>
    <property type="match status" value="1"/>
</dbReference>
<keyword evidence="2" id="KW-0479">Metal-binding</keyword>
<feature type="domain" description="Terpene synthase N-terminal" evidence="4">
    <location>
        <begin position="303"/>
        <end position="510"/>
    </location>
</feature>
<proteinExistence type="predicted"/>
<name>A0A484MBQ3_9ASTE</name>
<dbReference type="SFLD" id="SFLDG01014">
    <property type="entry name" value="Terpene_Cyclase_Like_1_N-term"/>
    <property type="match status" value="1"/>
</dbReference>
<dbReference type="GO" id="GO:0009507">
    <property type="term" value="C:chloroplast"/>
    <property type="evidence" value="ECO:0007669"/>
    <property type="project" value="TreeGrafter"/>
</dbReference>